<evidence type="ECO:0000256" key="2">
    <source>
        <dbReference type="SAM" id="Phobius"/>
    </source>
</evidence>
<keyword evidence="2" id="KW-0812">Transmembrane</keyword>
<evidence type="ECO:0008006" key="7">
    <source>
        <dbReference type="Google" id="ProtNLM"/>
    </source>
</evidence>
<feature type="domain" description="DUF2207" evidence="3">
    <location>
        <begin position="41"/>
        <end position="277"/>
    </location>
</feature>
<feature type="region of interest" description="Disordered" evidence="1">
    <location>
        <begin position="728"/>
        <end position="752"/>
    </location>
</feature>
<evidence type="ECO:0000313" key="5">
    <source>
        <dbReference type="EMBL" id="NMM95203.1"/>
    </source>
</evidence>
<feature type="domain" description="Predicted membrane protein YciQ-like C-terminal" evidence="4">
    <location>
        <begin position="354"/>
        <end position="632"/>
    </location>
</feature>
<reference evidence="5 6" key="1">
    <citation type="submission" date="2020-02" db="EMBL/GenBank/DDBJ databases">
        <title>Characterization of phylogenetic diversity of novel bifidobacterial species isolated in Czech ZOOs.</title>
        <authorList>
            <person name="Lugli G.A."/>
            <person name="Vera N.B."/>
            <person name="Ventura M."/>
        </authorList>
    </citation>
    <scope>NUCLEOTIDE SEQUENCE [LARGE SCALE GENOMIC DNA]</scope>
    <source>
        <strain evidence="5 6">DSM 109957</strain>
    </source>
</reference>
<name>A0A7Y0ESI8_9BIFI</name>
<protein>
    <recommendedName>
        <fullName evidence="7">DUF2207 domain-containing protein</fullName>
    </recommendedName>
</protein>
<keyword evidence="6" id="KW-1185">Reference proteome</keyword>
<dbReference type="AlphaFoldDB" id="A0A7Y0ESI8"/>
<comment type="caution">
    <text evidence="5">The sequence shown here is derived from an EMBL/GenBank/DDBJ whole genome shotgun (WGS) entry which is preliminary data.</text>
</comment>
<proteinExistence type="predicted"/>
<feature type="transmembrane region" description="Helical" evidence="2">
    <location>
        <begin position="552"/>
        <end position="577"/>
    </location>
</feature>
<feature type="compositionally biased region" description="Gly residues" evidence="1">
    <location>
        <begin position="729"/>
        <end position="752"/>
    </location>
</feature>
<evidence type="ECO:0000259" key="3">
    <source>
        <dbReference type="Pfam" id="PF09972"/>
    </source>
</evidence>
<dbReference type="Proteomes" id="UP000532194">
    <property type="component" value="Unassembled WGS sequence"/>
</dbReference>
<dbReference type="Pfam" id="PF09972">
    <property type="entry name" value="DUF2207"/>
    <property type="match status" value="1"/>
</dbReference>
<evidence type="ECO:0000259" key="4">
    <source>
        <dbReference type="Pfam" id="PF20990"/>
    </source>
</evidence>
<dbReference type="InterPro" id="IPR048389">
    <property type="entry name" value="YciQ-like_C"/>
</dbReference>
<dbReference type="Pfam" id="PF20990">
    <property type="entry name" value="DUF2207_C"/>
    <property type="match status" value="1"/>
</dbReference>
<sequence length="752" mass="81784">MNKRFRNAGCWAICLTVSFTVITILMVLFAGSDADLSYRTLDYEVTATADGDLEVTQHIDMKLRQREDDDDNTRPWKQLYQQYTLDSSKLTDITDISITNVSDGQTYSQTEPQSPSDISDNDWNTNYANHWYIADVSAGDWDPKPYKPGKDGLEPSNNTNNNAADITTKTIEIGWNIPPTVSADSLRFDISFTMHDVITKWNDIATFQWEPFGVTNQVPIGKVTGTIRFPQSLGTDKSWAWLHNERTSSIKRDTNGGFTFTAYDITAGDYLDVVAAFDASAAGDMTFTKSGNHLDALISDETSQEQQWQQRQRTEAIISVIVWIVTILIGVALCAWGIRAVMRTNREAHYHGPIEYYRGQPGISPASAAIMMNIVEPEAESVGDCQLTATILSLAVKKAIAIYPGPASLYRGIDMSTAAPAGIAGMIGTDAGRVDEARTTNTIVILPRAIDGMPNAEQLQLSQSEEAMLNLLIAISQRVGCPVFDLHQMNDACKDWEEGYTTLGKFTEACTSEFGMLGAARSVMSRYLTPGLLAVLLGVISIIVNVERGHAVAGFIIGIPFFFVGWFIALAGTSPIITATGQDVARRCLGLKRYMQDCSDLSRCDAADMALWDWYMVYAAAFGISERVQRELVKAYPQITDPNWLDTYASGMLLYWAYRPYSWYGHHYAHYAHGSGVEDLDGAMNGLNGAQSVFDGDSFSVGFNDLSTQLSAGFADITATIQAAAPSSSGGGGGGGFGGSSGGSGGGSFGGR</sequence>
<accession>A0A7Y0ESI8</accession>
<organism evidence="5 6">
    <name type="scientific">Bifidobacterium oedipodis</name>
    <dbReference type="NCBI Taxonomy" id="2675322"/>
    <lineage>
        <taxon>Bacteria</taxon>
        <taxon>Bacillati</taxon>
        <taxon>Actinomycetota</taxon>
        <taxon>Actinomycetes</taxon>
        <taxon>Bifidobacteriales</taxon>
        <taxon>Bifidobacteriaceae</taxon>
        <taxon>Bifidobacterium</taxon>
    </lineage>
</organism>
<keyword evidence="2" id="KW-0472">Membrane</keyword>
<dbReference type="RefSeq" id="WP_169173199.1">
    <property type="nucleotide sequence ID" value="NZ_JAAIII010000010.1"/>
</dbReference>
<dbReference type="InterPro" id="IPR018702">
    <property type="entry name" value="DUF2207"/>
</dbReference>
<evidence type="ECO:0000313" key="6">
    <source>
        <dbReference type="Proteomes" id="UP000532194"/>
    </source>
</evidence>
<keyword evidence="2" id="KW-1133">Transmembrane helix</keyword>
<gene>
    <name evidence="5" type="ORF">G1C95_2391</name>
</gene>
<feature type="transmembrane region" description="Helical" evidence="2">
    <location>
        <begin position="527"/>
        <end position="546"/>
    </location>
</feature>
<dbReference type="EMBL" id="JAAIII010000010">
    <property type="protein sequence ID" value="NMM95203.1"/>
    <property type="molecule type" value="Genomic_DNA"/>
</dbReference>
<feature type="transmembrane region" description="Helical" evidence="2">
    <location>
        <begin position="12"/>
        <end position="31"/>
    </location>
</feature>
<evidence type="ECO:0000256" key="1">
    <source>
        <dbReference type="SAM" id="MobiDB-lite"/>
    </source>
</evidence>
<feature type="transmembrane region" description="Helical" evidence="2">
    <location>
        <begin position="316"/>
        <end position="338"/>
    </location>
</feature>